<geneLocation type="plasmid" evidence="3 5">
    <name>unnamed3</name>
</geneLocation>
<reference evidence="3 5" key="3">
    <citation type="submission" date="2020-05" db="EMBL/GenBank/DDBJ databases">
        <title>FDA dAtabase for Regulatory Grade micrObial Sequences (FDA-ARGOS): Supporting development and validation of Infectious Disease Dx tests.</title>
        <authorList>
            <person name="Nelson B."/>
            <person name="Plummer A."/>
            <person name="Tallon L."/>
            <person name="Sadzewicz L."/>
            <person name="Zhao X."/>
            <person name="Vavikolanu K."/>
            <person name="Mehta A."/>
            <person name="Aluvathingal J."/>
            <person name="Nadendla S."/>
            <person name="Myers T."/>
            <person name="Yan Y."/>
            <person name="Sichtig H."/>
        </authorList>
    </citation>
    <scope>NUCLEOTIDE SEQUENCE [LARGE SCALE GENOMIC DNA]</scope>
    <source>
        <strain evidence="3 5">FDAARGOS_795</strain>
        <plasmid evidence="3 5">unnamed3</plasmid>
    </source>
</reference>
<keyword evidence="3" id="KW-0614">Plasmid</keyword>
<dbReference type="Proteomes" id="UP001181533">
    <property type="component" value="Unassembled WGS sequence"/>
</dbReference>
<protein>
    <submittedName>
        <fullName evidence="3">Helix-turn-helix transcriptional regulator</fullName>
    </submittedName>
</protein>
<gene>
    <name evidence="1" type="ORF">BF38_5840</name>
    <name evidence="2" type="ORF">FO599_01685</name>
    <name evidence="3" type="ORF">FOC89_01675</name>
</gene>
<dbReference type="GO" id="GO:0003677">
    <property type="term" value="F:DNA binding"/>
    <property type="evidence" value="ECO:0007669"/>
    <property type="project" value="InterPro"/>
</dbReference>
<sequence>MLGLEYVLFIKGLSGTEIAKNIGVSSQMVNHWVQARRPMDSERLAYFEGLLEVPSTYLNKEIDSKDRLEIDIIICKTEGVSIESDVVNKTIELETMRENYAKLLNKYNESLVDKKEFKEKIIAMIQNM</sequence>
<organism evidence="3 5">
    <name type="scientific">Bacillus thuringiensis</name>
    <dbReference type="NCBI Taxonomy" id="1428"/>
    <lineage>
        <taxon>Bacteria</taxon>
        <taxon>Bacillati</taxon>
        <taxon>Bacillota</taxon>
        <taxon>Bacilli</taxon>
        <taxon>Bacillales</taxon>
        <taxon>Bacillaceae</taxon>
        <taxon>Bacillus</taxon>
        <taxon>Bacillus cereus group</taxon>
    </lineage>
</organism>
<accession>A0A0B5NQ85</accession>
<dbReference type="EMBL" id="CP053979">
    <property type="protein sequence ID" value="QKH22721.1"/>
    <property type="molecule type" value="Genomic_DNA"/>
</dbReference>
<dbReference type="SUPFAM" id="SSF47413">
    <property type="entry name" value="lambda repressor-like DNA-binding domains"/>
    <property type="match status" value="1"/>
</dbReference>
<evidence type="ECO:0000313" key="3">
    <source>
        <dbReference type="EMBL" id="QKH22721.1"/>
    </source>
</evidence>
<geneLocation type="plasmid" evidence="1 4">
    <name>2</name>
</geneLocation>
<proteinExistence type="predicted"/>
<dbReference type="Gene3D" id="1.10.260.40">
    <property type="entry name" value="lambda repressor-like DNA-binding domains"/>
    <property type="match status" value="1"/>
</dbReference>
<dbReference type="InterPro" id="IPR010982">
    <property type="entry name" value="Lambda_DNA-bd_dom_sf"/>
</dbReference>
<dbReference type="Proteomes" id="UP000031876">
    <property type="component" value="Plasmid 2"/>
</dbReference>
<dbReference type="RefSeq" id="WP_000901053.1">
    <property type="nucleotide sequence ID" value="NZ_CP009334.1"/>
</dbReference>
<dbReference type="KEGG" id="btw:BF38_5840"/>
<dbReference type="CDD" id="cd00093">
    <property type="entry name" value="HTH_XRE"/>
    <property type="match status" value="1"/>
</dbReference>
<name>A0A0B5NQ85_BACTU</name>
<dbReference type="Proteomes" id="UP000501107">
    <property type="component" value="Plasmid unnamed3"/>
</dbReference>
<dbReference type="EMBL" id="VKQN01000001">
    <property type="protein sequence ID" value="MDR4174842.1"/>
    <property type="molecule type" value="Genomic_DNA"/>
</dbReference>
<evidence type="ECO:0000313" key="1">
    <source>
        <dbReference type="EMBL" id="AJG74233.1"/>
    </source>
</evidence>
<dbReference type="AlphaFoldDB" id="A0A0B5NQ85"/>
<evidence type="ECO:0000313" key="5">
    <source>
        <dbReference type="Proteomes" id="UP000501107"/>
    </source>
</evidence>
<evidence type="ECO:0000313" key="4">
    <source>
        <dbReference type="Proteomes" id="UP000031876"/>
    </source>
</evidence>
<dbReference type="EMBL" id="CP009334">
    <property type="protein sequence ID" value="AJG74233.1"/>
    <property type="molecule type" value="Genomic_DNA"/>
</dbReference>
<reference evidence="1 4" key="1">
    <citation type="journal article" date="2015" name="Genome Announc.">
        <title>Complete genome sequences for 35 biothreat assay-relevant bacillus species.</title>
        <authorList>
            <person name="Johnson S.L."/>
            <person name="Daligault H.E."/>
            <person name="Davenport K.W."/>
            <person name="Jaissle J."/>
            <person name="Frey K.G."/>
            <person name="Ladner J.T."/>
            <person name="Broomall S.M."/>
            <person name="Bishop-Lilly K.A."/>
            <person name="Bruce D.C."/>
            <person name="Gibbons H.S."/>
            <person name="Coyne S.R."/>
            <person name="Lo C.C."/>
            <person name="Meincke L."/>
            <person name="Munk A.C."/>
            <person name="Koroleva G.I."/>
            <person name="Rosenzweig C.N."/>
            <person name="Palacios G.F."/>
            <person name="Redden C.L."/>
            <person name="Minogue T.D."/>
            <person name="Chain P.S."/>
        </authorList>
    </citation>
    <scope>NUCLEOTIDE SEQUENCE [LARGE SCALE GENOMIC DNA]</scope>
    <source>
        <strain evidence="1 4">HD1011</strain>
        <plasmid evidence="1 4">2</plasmid>
    </source>
</reference>
<evidence type="ECO:0000313" key="2">
    <source>
        <dbReference type="EMBL" id="MDR4174842.1"/>
    </source>
</evidence>
<dbReference type="InterPro" id="IPR001387">
    <property type="entry name" value="Cro/C1-type_HTH"/>
</dbReference>
<reference evidence="2" key="2">
    <citation type="submission" date="2019-07" db="EMBL/GenBank/DDBJ databases">
        <title>Phylogenomic Reclassification of ATCC Bacillus Strains and Various Taxa within the Genus Bacillus.</title>
        <authorList>
            <person name="Riojas M.A."/>
            <person name="Frank A.M."/>
            <person name="Fenn S.L."/>
            <person name="King S.P."/>
            <person name="Brower S.M."/>
            <person name="Hazbon M.H."/>
        </authorList>
    </citation>
    <scope>NUCLEOTIDE SEQUENCE</scope>
    <source>
        <strain evidence="2">ATCC 35646</strain>
    </source>
</reference>